<dbReference type="PANTHER" id="PTHR33395">
    <property type="entry name" value="TRANSCRIPTASE, PUTATIVE-RELATED-RELATED"/>
    <property type="match status" value="1"/>
</dbReference>
<evidence type="ECO:0000313" key="2">
    <source>
        <dbReference type="Proteomes" id="UP001249851"/>
    </source>
</evidence>
<gene>
    <name evidence="1" type="ORF">P5673_020789</name>
</gene>
<keyword evidence="2" id="KW-1185">Reference proteome</keyword>
<reference evidence="1" key="1">
    <citation type="journal article" date="2023" name="G3 (Bethesda)">
        <title>Whole genome assembly and annotation of the endangered Caribbean coral Acropora cervicornis.</title>
        <authorList>
            <person name="Selwyn J.D."/>
            <person name="Vollmer S.V."/>
        </authorList>
    </citation>
    <scope>NUCLEOTIDE SEQUENCE</scope>
    <source>
        <strain evidence="1">K2</strain>
    </source>
</reference>
<proteinExistence type="predicted"/>
<organism evidence="1 2">
    <name type="scientific">Acropora cervicornis</name>
    <name type="common">Staghorn coral</name>
    <dbReference type="NCBI Taxonomy" id="6130"/>
    <lineage>
        <taxon>Eukaryota</taxon>
        <taxon>Metazoa</taxon>
        <taxon>Cnidaria</taxon>
        <taxon>Anthozoa</taxon>
        <taxon>Hexacorallia</taxon>
        <taxon>Scleractinia</taxon>
        <taxon>Astrocoeniina</taxon>
        <taxon>Acroporidae</taxon>
        <taxon>Acropora</taxon>
    </lineage>
</organism>
<name>A0AAD9Q923_ACRCE</name>
<dbReference type="EMBL" id="JARQWQ010000052">
    <property type="protein sequence ID" value="KAK2556961.1"/>
    <property type="molecule type" value="Genomic_DNA"/>
</dbReference>
<reference evidence="1" key="2">
    <citation type="journal article" date="2023" name="Science">
        <title>Genomic signatures of disease resistance in endangered staghorn corals.</title>
        <authorList>
            <person name="Vollmer S.V."/>
            <person name="Selwyn J.D."/>
            <person name="Despard B.A."/>
            <person name="Roesel C.L."/>
        </authorList>
    </citation>
    <scope>NUCLEOTIDE SEQUENCE</scope>
    <source>
        <strain evidence="1">K2</strain>
    </source>
</reference>
<protein>
    <submittedName>
        <fullName evidence="1">Uncharacterized protein</fullName>
    </submittedName>
</protein>
<accession>A0AAD9Q923</accession>
<dbReference type="PANTHER" id="PTHR33395:SF22">
    <property type="entry name" value="REVERSE TRANSCRIPTASE DOMAIN-CONTAINING PROTEIN"/>
    <property type="match status" value="1"/>
</dbReference>
<evidence type="ECO:0000313" key="1">
    <source>
        <dbReference type="EMBL" id="KAK2556961.1"/>
    </source>
</evidence>
<comment type="caution">
    <text evidence="1">The sequence shown here is derived from an EMBL/GenBank/DDBJ whole genome shotgun (WGS) entry which is preliminary data.</text>
</comment>
<sequence>MRDKDTSREISKYERPPLQKQNYPPLFQIVQEKSIHNQYYGQRPRVAHPRVAGPNPSPYMVSTAVWLHILKVLKFPIELFELWGELHSFVYSVGALQPCLAFGIAAVGLASGKSIANAFNDFFANIGSKLANSIPPATKSPLSHLPAEKPNSFYLLPVTSNEIEEVISTLNVKKACGPFSIPTKLLKRLKCLISKPLEIIFNASFTTRMVPDNFKVAKVAKVIPIHKKRMHTNLGNYRLISLVYF</sequence>
<dbReference type="AlphaFoldDB" id="A0AAD9Q923"/>
<dbReference type="Proteomes" id="UP001249851">
    <property type="component" value="Unassembled WGS sequence"/>
</dbReference>